<organism evidence="1 2">
    <name type="scientific">Candidatus Andersenbacteria bacterium RIFCSPHIGHO2_12_FULL_45_11</name>
    <dbReference type="NCBI Taxonomy" id="1797281"/>
    <lineage>
        <taxon>Bacteria</taxon>
        <taxon>Candidatus Anderseniibacteriota</taxon>
    </lineage>
</organism>
<dbReference type="Proteomes" id="UP000177528">
    <property type="component" value="Unassembled WGS sequence"/>
</dbReference>
<sequence>MSNTIQSSHLDDEIRKLVIARLNVLSPDTALSIGSEGSFSRDDLIQKVEANDPIGRKLEQIELEWLRSWKANA</sequence>
<proteinExistence type="predicted"/>
<evidence type="ECO:0000313" key="2">
    <source>
        <dbReference type="Proteomes" id="UP000177528"/>
    </source>
</evidence>
<dbReference type="EMBL" id="MHHR01000033">
    <property type="protein sequence ID" value="OGY33109.1"/>
    <property type="molecule type" value="Genomic_DNA"/>
</dbReference>
<name>A0A1G1WZF4_9BACT</name>
<reference evidence="1 2" key="1">
    <citation type="journal article" date="2016" name="Nat. Commun.">
        <title>Thousands of microbial genomes shed light on interconnected biogeochemical processes in an aquifer system.</title>
        <authorList>
            <person name="Anantharaman K."/>
            <person name="Brown C.T."/>
            <person name="Hug L.A."/>
            <person name="Sharon I."/>
            <person name="Castelle C.J."/>
            <person name="Probst A.J."/>
            <person name="Thomas B.C."/>
            <person name="Singh A."/>
            <person name="Wilkins M.J."/>
            <person name="Karaoz U."/>
            <person name="Brodie E.L."/>
            <person name="Williams K.H."/>
            <person name="Hubbard S.S."/>
            <person name="Banfield J.F."/>
        </authorList>
    </citation>
    <scope>NUCLEOTIDE SEQUENCE [LARGE SCALE GENOMIC DNA]</scope>
</reference>
<accession>A0A1G1WZF4</accession>
<evidence type="ECO:0000313" key="1">
    <source>
        <dbReference type="EMBL" id="OGY33109.1"/>
    </source>
</evidence>
<protein>
    <submittedName>
        <fullName evidence="1">Uncharacterized protein</fullName>
    </submittedName>
</protein>
<dbReference type="AlphaFoldDB" id="A0A1G1WZF4"/>
<gene>
    <name evidence="1" type="ORF">A3D99_01470</name>
</gene>
<comment type="caution">
    <text evidence="1">The sequence shown here is derived from an EMBL/GenBank/DDBJ whole genome shotgun (WGS) entry which is preliminary data.</text>
</comment>